<dbReference type="GO" id="GO:0003746">
    <property type="term" value="F:translation elongation factor activity"/>
    <property type="evidence" value="ECO:0007669"/>
    <property type="project" value="UniProtKB-UniRule"/>
</dbReference>
<accession>A0A1W9S1W7</accession>
<dbReference type="FunFam" id="2.30.30.30:FF:000003">
    <property type="entry name" value="Elongation factor P"/>
    <property type="match status" value="1"/>
</dbReference>
<dbReference type="EMBL" id="NATQ01000037">
    <property type="protein sequence ID" value="OQX90642.1"/>
    <property type="molecule type" value="Genomic_DNA"/>
</dbReference>
<organism evidence="12 13">
    <name type="scientific">Candidatus Coatesbacteria bacterium 4484_99</name>
    <dbReference type="NCBI Taxonomy" id="1970774"/>
    <lineage>
        <taxon>Bacteria</taxon>
        <taxon>Candidatus Coatesiibacteriota</taxon>
    </lineage>
</organism>
<dbReference type="PROSITE" id="PS01275">
    <property type="entry name" value="EFP"/>
    <property type="match status" value="1"/>
</dbReference>
<gene>
    <name evidence="7" type="primary">efp</name>
    <name evidence="12" type="ORF">B6D57_02435</name>
</gene>
<dbReference type="PIRSF" id="PIRSF005901">
    <property type="entry name" value="EF-P"/>
    <property type="match status" value="1"/>
</dbReference>
<dbReference type="CDD" id="cd05794">
    <property type="entry name" value="S1_EF-P_repeat_2"/>
    <property type="match status" value="1"/>
</dbReference>
<feature type="domain" description="Translation elongation factor P/YeiP central" evidence="11">
    <location>
        <begin position="67"/>
        <end position="121"/>
    </location>
</feature>
<dbReference type="SUPFAM" id="SSF50249">
    <property type="entry name" value="Nucleic acid-binding proteins"/>
    <property type="match status" value="2"/>
</dbReference>
<dbReference type="Proteomes" id="UP000192611">
    <property type="component" value="Unassembled WGS sequence"/>
</dbReference>
<sequence>MISSNDIRSGMVIELNGTLFEVVFAEHCKPGKGSAFVRTQLRNLDTGAIIDHKFRAGEKLELVKLEERRAQFLYSEGENYYFMDEETFEQVLVKVNQLGDGIKFLSTDAVFIIVYRDKTPLMAKPPIFINLRVEKAEPGVKGDTQSGATKPVVMETGYTLQVPLFIEEGDILKIDTRTGEYVERVKDS</sequence>
<dbReference type="AlphaFoldDB" id="A0A1W9S1W7"/>
<comment type="caution">
    <text evidence="12">The sequence shown here is derived from an EMBL/GenBank/DDBJ whole genome shotgun (WGS) entry which is preliminary data.</text>
</comment>
<proteinExistence type="inferred from homology"/>
<dbReference type="InterPro" id="IPR015365">
    <property type="entry name" value="Elong-fact-P_C"/>
</dbReference>
<dbReference type="Pfam" id="PF09285">
    <property type="entry name" value="Elong-fact-P_C"/>
    <property type="match status" value="1"/>
</dbReference>
<evidence type="ECO:0000256" key="6">
    <source>
        <dbReference type="ARBA" id="ARBA00022917"/>
    </source>
</evidence>
<evidence type="ECO:0000313" key="12">
    <source>
        <dbReference type="EMBL" id="OQX90642.1"/>
    </source>
</evidence>
<evidence type="ECO:0000256" key="7">
    <source>
        <dbReference type="HAMAP-Rule" id="MF_00141"/>
    </source>
</evidence>
<dbReference type="Gene3D" id="2.40.50.140">
    <property type="entry name" value="Nucleic acid-binding proteins"/>
    <property type="match status" value="2"/>
</dbReference>
<dbReference type="FunFam" id="2.40.50.140:FF:000004">
    <property type="entry name" value="Elongation factor P"/>
    <property type="match status" value="1"/>
</dbReference>
<evidence type="ECO:0000259" key="10">
    <source>
        <dbReference type="SMART" id="SM00841"/>
    </source>
</evidence>
<evidence type="ECO:0000256" key="8">
    <source>
        <dbReference type="NCBIfam" id="TIGR00038"/>
    </source>
</evidence>
<dbReference type="NCBIfam" id="TIGR00038">
    <property type="entry name" value="efp"/>
    <property type="match status" value="1"/>
</dbReference>
<dbReference type="InterPro" id="IPR014722">
    <property type="entry name" value="Rib_uL2_dom2"/>
</dbReference>
<keyword evidence="5 7" id="KW-0251">Elongation factor</keyword>
<dbReference type="HAMAP" id="MF_00141">
    <property type="entry name" value="EF_P"/>
    <property type="match status" value="1"/>
</dbReference>
<dbReference type="InterPro" id="IPR020599">
    <property type="entry name" value="Transl_elong_fac_P/YeiP"/>
</dbReference>
<feature type="domain" description="Elongation factor P C-terminal" evidence="10">
    <location>
        <begin position="129"/>
        <end position="184"/>
    </location>
</feature>
<dbReference type="Pfam" id="PF08207">
    <property type="entry name" value="EFP_N"/>
    <property type="match status" value="1"/>
</dbReference>
<evidence type="ECO:0000256" key="4">
    <source>
        <dbReference type="ARBA" id="ARBA00022490"/>
    </source>
</evidence>
<dbReference type="PANTHER" id="PTHR30053:SF12">
    <property type="entry name" value="ELONGATION FACTOR P (EF-P) FAMILY PROTEIN"/>
    <property type="match status" value="1"/>
</dbReference>
<dbReference type="SMART" id="SM01185">
    <property type="entry name" value="EFP"/>
    <property type="match status" value="1"/>
</dbReference>
<evidence type="ECO:0000256" key="2">
    <source>
        <dbReference type="ARBA" id="ARBA00004815"/>
    </source>
</evidence>
<evidence type="ECO:0000313" key="13">
    <source>
        <dbReference type="Proteomes" id="UP000192611"/>
    </source>
</evidence>
<comment type="subcellular location">
    <subcellularLocation>
        <location evidence="1 7">Cytoplasm</location>
    </subcellularLocation>
</comment>
<dbReference type="Pfam" id="PF01132">
    <property type="entry name" value="EFP"/>
    <property type="match status" value="1"/>
</dbReference>
<dbReference type="UniPathway" id="UPA00345"/>
<dbReference type="InterPro" id="IPR012340">
    <property type="entry name" value="NA-bd_OB-fold"/>
</dbReference>
<evidence type="ECO:0000256" key="5">
    <source>
        <dbReference type="ARBA" id="ARBA00022768"/>
    </source>
</evidence>
<dbReference type="NCBIfam" id="NF001810">
    <property type="entry name" value="PRK00529.1"/>
    <property type="match status" value="1"/>
</dbReference>
<name>A0A1W9S1W7_9BACT</name>
<evidence type="ECO:0000256" key="3">
    <source>
        <dbReference type="ARBA" id="ARBA00009479"/>
    </source>
</evidence>
<dbReference type="CDD" id="cd04470">
    <property type="entry name" value="S1_EF-P_repeat_1"/>
    <property type="match status" value="1"/>
</dbReference>
<keyword evidence="4 7" id="KW-0963">Cytoplasm</keyword>
<dbReference type="GO" id="GO:0043043">
    <property type="term" value="P:peptide biosynthetic process"/>
    <property type="evidence" value="ECO:0007669"/>
    <property type="project" value="InterPro"/>
</dbReference>
<dbReference type="SMART" id="SM00841">
    <property type="entry name" value="Elong-fact-P_C"/>
    <property type="match status" value="1"/>
</dbReference>
<dbReference type="InterPro" id="IPR013185">
    <property type="entry name" value="Transl_elong_KOW-like"/>
</dbReference>
<comment type="function">
    <text evidence="7">Involved in peptide bond synthesis. Stimulates efficient translation and peptide-bond synthesis on native or reconstituted 70S ribosomes in vitro. Probably functions indirectly by altering the affinity of the ribosome for aminoacyl-tRNA, thus increasing their reactivity as acceptors for peptidyl transferase.</text>
</comment>
<evidence type="ECO:0000256" key="1">
    <source>
        <dbReference type="ARBA" id="ARBA00004496"/>
    </source>
</evidence>
<dbReference type="InterPro" id="IPR001059">
    <property type="entry name" value="Transl_elong_P/YeiP_cen"/>
</dbReference>
<protein>
    <recommendedName>
        <fullName evidence="7 8">Elongation factor P</fullName>
        <shortName evidence="7">EF-P</shortName>
    </recommendedName>
</protein>
<evidence type="ECO:0000259" key="11">
    <source>
        <dbReference type="SMART" id="SM01185"/>
    </source>
</evidence>
<comment type="similarity">
    <text evidence="3 7 9">Belongs to the elongation factor P family.</text>
</comment>
<dbReference type="InterPro" id="IPR008991">
    <property type="entry name" value="Translation_prot_SH3-like_sf"/>
</dbReference>
<dbReference type="PANTHER" id="PTHR30053">
    <property type="entry name" value="ELONGATION FACTOR P"/>
    <property type="match status" value="1"/>
</dbReference>
<keyword evidence="6 7" id="KW-0648">Protein biosynthesis</keyword>
<evidence type="ECO:0000256" key="9">
    <source>
        <dbReference type="RuleBase" id="RU004389"/>
    </source>
</evidence>
<dbReference type="InterPro" id="IPR011768">
    <property type="entry name" value="Transl_elongation_fac_P"/>
</dbReference>
<reference evidence="13" key="1">
    <citation type="submission" date="2017-03" db="EMBL/GenBank/DDBJ databases">
        <title>Novel pathways for hydrocarbon cycling and metabolic interdependencies in hydrothermal sediment communities.</title>
        <authorList>
            <person name="Dombrowski N."/>
            <person name="Seitz K."/>
            <person name="Teske A."/>
            <person name="Baker B."/>
        </authorList>
    </citation>
    <scope>NUCLEOTIDE SEQUENCE [LARGE SCALE GENOMIC DNA]</scope>
</reference>
<dbReference type="SUPFAM" id="SSF50104">
    <property type="entry name" value="Translation proteins SH3-like domain"/>
    <property type="match status" value="1"/>
</dbReference>
<comment type="pathway">
    <text evidence="2 7">Protein biosynthesis; polypeptide chain elongation.</text>
</comment>
<dbReference type="InterPro" id="IPR013852">
    <property type="entry name" value="Transl_elong_P/YeiP_CS"/>
</dbReference>
<dbReference type="Gene3D" id="2.30.30.30">
    <property type="match status" value="1"/>
</dbReference>
<dbReference type="GO" id="GO:0005829">
    <property type="term" value="C:cytosol"/>
    <property type="evidence" value="ECO:0007669"/>
    <property type="project" value="UniProtKB-ARBA"/>
</dbReference>